<keyword evidence="1" id="KW-0479">Metal-binding</keyword>
<dbReference type="Proteomes" id="UP000479000">
    <property type="component" value="Unassembled WGS sequence"/>
</dbReference>
<dbReference type="SUPFAM" id="SSF53738">
    <property type="entry name" value="Phosphoglucomutase, first 3 domains"/>
    <property type="match status" value="2"/>
</dbReference>
<keyword evidence="3" id="KW-0413">Isomerase</keyword>
<gene>
    <name evidence="5" type="ORF">NTEN_LOCUS15024</name>
</gene>
<dbReference type="AlphaFoldDB" id="A0A6H5GYP2"/>
<evidence type="ECO:0000256" key="4">
    <source>
        <dbReference type="SAM" id="MobiDB-lite"/>
    </source>
</evidence>
<evidence type="ECO:0000313" key="6">
    <source>
        <dbReference type="Proteomes" id="UP000479000"/>
    </source>
</evidence>
<evidence type="ECO:0000256" key="2">
    <source>
        <dbReference type="ARBA" id="ARBA00022842"/>
    </source>
</evidence>
<dbReference type="EMBL" id="CADCXU010022526">
    <property type="protein sequence ID" value="CAB0009957.1"/>
    <property type="molecule type" value="Genomic_DNA"/>
</dbReference>
<feature type="region of interest" description="Disordered" evidence="4">
    <location>
        <begin position="36"/>
        <end position="66"/>
    </location>
</feature>
<dbReference type="PRINTS" id="PR00509">
    <property type="entry name" value="PGMPMM"/>
</dbReference>
<evidence type="ECO:0000256" key="1">
    <source>
        <dbReference type="ARBA" id="ARBA00022723"/>
    </source>
</evidence>
<dbReference type="OrthoDB" id="4321958at2759"/>
<dbReference type="GO" id="GO:0005975">
    <property type="term" value="P:carbohydrate metabolic process"/>
    <property type="evidence" value="ECO:0007669"/>
    <property type="project" value="InterPro"/>
</dbReference>
<dbReference type="InterPro" id="IPR016055">
    <property type="entry name" value="A-D-PHexomutase_a/b/a-I/II/III"/>
</dbReference>
<dbReference type="GO" id="GO:0005829">
    <property type="term" value="C:cytosol"/>
    <property type="evidence" value="ECO:0007669"/>
    <property type="project" value="TreeGrafter"/>
</dbReference>
<accession>A0A6H5GYP2</accession>
<dbReference type="GO" id="GO:0046872">
    <property type="term" value="F:metal ion binding"/>
    <property type="evidence" value="ECO:0007669"/>
    <property type="project" value="UniProtKB-KW"/>
</dbReference>
<feature type="non-terminal residue" evidence="5">
    <location>
        <position position="1"/>
    </location>
</feature>
<dbReference type="Gene3D" id="3.40.120.10">
    <property type="entry name" value="Alpha-D-Glucose-1,6-Bisphosphate, subunit A, domain 3"/>
    <property type="match status" value="3"/>
</dbReference>
<dbReference type="GO" id="GO:0004614">
    <property type="term" value="F:phosphoglucomutase activity"/>
    <property type="evidence" value="ECO:0007669"/>
    <property type="project" value="InterPro"/>
</dbReference>
<keyword evidence="6" id="KW-1185">Reference proteome</keyword>
<dbReference type="InterPro" id="IPR005841">
    <property type="entry name" value="Alpha-D-phosphohexomutase_SF"/>
</dbReference>
<name>A0A6H5GYP2_9HEMI</name>
<keyword evidence="2" id="KW-0460">Magnesium</keyword>
<proteinExistence type="predicted"/>
<dbReference type="PANTHER" id="PTHR22573:SF2">
    <property type="entry name" value="PHOSPHOGLUCOMUTASE"/>
    <property type="match status" value="1"/>
</dbReference>
<reference evidence="5 6" key="1">
    <citation type="submission" date="2020-02" db="EMBL/GenBank/DDBJ databases">
        <authorList>
            <person name="Ferguson B K."/>
        </authorList>
    </citation>
    <scope>NUCLEOTIDE SEQUENCE [LARGE SCALE GENOMIC DNA]</scope>
</reference>
<evidence type="ECO:0000256" key="3">
    <source>
        <dbReference type="ARBA" id="ARBA00023235"/>
    </source>
</evidence>
<organism evidence="5 6">
    <name type="scientific">Nesidiocoris tenuis</name>
    <dbReference type="NCBI Taxonomy" id="355587"/>
    <lineage>
        <taxon>Eukaryota</taxon>
        <taxon>Metazoa</taxon>
        <taxon>Ecdysozoa</taxon>
        <taxon>Arthropoda</taxon>
        <taxon>Hexapoda</taxon>
        <taxon>Insecta</taxon>
        <taxon>Pterygota</taxon>
        <taxon>Neoptera</taxon>
        <taxon>Paraneoptera</taxon>
        <taxon>Hemiptera</taxon>
        <taxon>Heteroptera</taxon>
        <taxon>Panheteroptera</taxon>
        <taxon>Cimicomorpha</taxon>
        <taxon>Miridae</taxon>
        <taxon>Dicyphina</taxon>
        <taxon>Nesidiocoris</taxon>
    </lineage>
</organism>
<dbReference type="InterPro" id="IPR045244">
    <property type="entry name" value="PGM"/>
</dbReference>
<dbReference type="PANTHER" id="PTHR22573">
    <property type="entry name" value="PHOSPHOHEXOMUTASE FAMILY MEMBER"/>
    <property type="match status" value="1"/>
</dbReference>
<sequence>LKIVLHGPCPVQEVEDGDMMFEGDDDVREKYYPVHHHNTNTTTTTPPPAAPQLQQQQHHHHHHVSTMNRKAALNVLKLEGRAISVGGIGNNFCNDVLKRIARVAAGNGITKIFTGTGGCLTRPAMAILTGKTQTWGFLLHKSCHTFIPGTEDGFSIDILTPQGCPASPDFLEEILVETQTIVNYKSAPTINFCFDIVSETVFKLDTTEFSVSVVDAISMYKGFLRQIFDFGKIRNLFNADRPFTILIDSENGSTGPYLKRIFEDEFLCPEGSIINEKPNENASTFDLAQIQSKEIVKTFKSGSKEFGALLDSDGSRCVIFCQNGLPVPAGEILSQIVLHHHAVPYFQLHDFHGIGRSYSTPSSVDDLVENSDLNLVITSGNAWFTFNRMMKNDILTVCEDDTFRVGSKILGVSDGIWTILLWLSLIAHLHKPIRNILIDHWSAEGRYVSTIYEYRNIPNSTIRQIVRYLSKDGFTRGRRTEHFGVLEKYGDRHLSYAKFEEEMAFQDSILQFSVEPNTKIIFKTMAGKDSVGVQVALGWGGLFNRFSPEMLSNLGYGGHGSSMRMQPFLQVSNCFFHFHRRITPDQLLEVFLSDCLNSDRKGVCPERRRCQDEFEHDIGKRCIILDVGVCMFTYGLGQGELCRRHSDCDTGLICSDVGEGSKTCQPPFASPKLYTTGLLNVRNKGNRKLHPYVTDEECTMSTECDIHRGLCCQYQRRHRQAARKVK</sequence>
<protein>
    <submittedName>
        <fullName evidence="5">Uncharacterized protein</fullName>
    </submittedName>
</protein>
<evidence type="ECO:0000313" key="5">
    <source>
        <dbReference type="EMBL" id="CAB0009957.1"/>
    </source>
</evidence>